<feature type="domain" description="Tryptophan synthase beta chain-like PALP" evidence="12">
    <location>
        <begin position="88"/>
        <end position="332"/>
    </location>
</feature>
<dbReference type="NCBIfam" id="TIGR00260">
    <property type="entry name" value="thrC"/>
    <property type="match status" value="1"/>
</dbReference>
<accession>A0ABY4U4M4</accession>
<dbReference type="InterPro" id="IPR036052">
    <property type="entry name" value="TrpB-like_PALP_sf"/>
</dbReference>
<evidence type="ECO:0000256" key="1">
    <source>
        <dbReference type="ARBA" id="ARBA00001933"/>
    </source>
</evidence>
<evidence type="ECO:0000256" key="6">
    <source>
        <dbReference type="ARBA" id="ARBA00022605"/>
    </source>
</evidence>
<evidence type="ECO:0000256" key="9">
    <source>
        <dbReference type="ARBA" id="ARBA00023239"/>
    </source>
</evidence>
<dbReference type="EMBL" id="CP098494">
    <property type="protein sequence ID" value="USA60319.1"/>
    <property type="molecule type" value="Genomic_DNA"/>
</dbReference>
<dbReference type="PANTHER" id="PTHR42690:SF1">
    <property type="entry name" value="THREONINE SYNTHASE-LIKE 2"/>
    <property type="match status" value="1"/>
</dbReference>
<evidence type="ECO:0000313" key="15">
    <source>
        <dbReference type="Proteomes" id="UP001056619"/>
    </source>
</evidence>
<keyword evidence="8" id="KW-0663">Pyridoxal phosphate</keyword>
<dbReference type="InterPro" id="IPR037158">
    <property type="entry name" value="Thr_synth_N_sf"/>
</dbReference>
<dbReference type="SUPFAM" id="SSF53686">
    <property type="entry name" value="Tryptophan synthase beta subunit-like PLP-dependent enzymes"/>
    <property type="match status" value="1"/>
</dbReference>
<dbReference type="Gene3D" id="3.40.50.1100">
    <property type="match status" value="2"/>
</dbReference>
<evidence type="ECO:0000256" key="3">
    <source>
        <dbReference type="ARBA" id="ARBA00005517"/>
    </source>
</evidence>
<dbReference type="Pfam" id="PF14821">
    <property type="entry name" value="Thr_synth_N"/>
    <property type="match status" value="1"/>
</dbReference>
<evidence type="ECO:0000256" key="8">
    <source>
        <dbReference type="ARBA" id="ARBA00022898"/>
    </source>
</evidence>
<evidence type="ECO:0000313" key="14">
    <source>
        <dbReference type="EMBL" id="USA60319.1"/>
    </source>
</evidence>
<dbReference type="Pfam" id="PF00291">
    <property type="entry name" value="PALP"/>
    <property type="match status" value="1"/>
</dbReference>
<name>A0ABY4U4M4_9SPHN</name>
<proteinExistence type="inferred from homology"/>
<keyword evidence="15" id="KW-1185">Reference proteome</keyword>
<keyword evidence="6" id="KW-0028">Amino-acid biosynthesis</keyword>
<evidence type="ECO:0000256" key="4">
    <source>
        <dbReference type="ARBA" id="ARBA00013028"/>
    </source>
</evidence>
<reference evidence="14 15" key="1">
    <citation type="submission" date="2022-06" db="EMBL/GenBank/DDBJ databases">
        <authorList>
            <person name="Liu G."/>
        </authorList>
    </citation>
    <scope>NUCLEOTIDE SEQUENCE [LARGE SCALE GENOMIC DNA]</scope>
    <source>
        <strain evidence="14 15">E4</strain>
    </source>
</reference>
<dbReference type="InterPro" id="IPR051166">
    <property type="entry name" value="Threonine_Synthase"/>
</dbReference>
<keyword evidence="9 14" id="KW-0456">Lyase</keyword>
<evidence type="ECO:0000259" key="13">
    <source>
        <dbReference type="Pfam" id="PF14821"/>
    </source>
</evidence>
<comment type="pathway">
    <text evidence="2">Amino-acid biosynthesis; L-threonine biosynthesis; L-threonine from L-aspartate: step 5/5.</text>
</comment>
<evidence type="ECO:0000259" key="12">
    <source>
        <dbReference type="Pfam" id="PF00291"/>
    </source>
</evidence>
<comment type="catalytic activity">
    <reaction evidence="10">
        <text>O-phospho-L-homoserine + H2O = L-threonine + phosphate</text>
        <dbReference type="Rhea" id="RHEA:10840"/>
        <dbReference type="ChEBI" id="CHEBI:15377"/>
        <dbReference type="ChEBI" id="CHEBI:43474"/>
        <dbReference type="ChEBI" id="CHEBI:57590"/>
        <dbReference type="ChEBI" id="CHEBI:57926"/>
        <dbReference type="EC" id="4.2.3.1"/>
    </reaction>
</comment>
<dbReference type="Pfam" id="PF24857">
    <property type="entry name" value="THR4_C"/>
    <property type="match status" value="1"/>
</dbReference>
<dbReference type="InterPro" id="IPR004450">
    <property type="entry name" value="Thr_synthase-like"/>
</dbReference>
<dbReference type="InterPro" id="IPR029144">
    <property type="entry name" value="Thr_synth_N"/>
</dbReference>
<evidence type="ECO:0000256" key="7">
    <source>
        <dbReference type="ARBA" id="ARBA00022697"/>
    </source>
</evidence>
<dbReference type="RefSeq" id="WP_196845806.1">
    <property type="nucleotide sequence ID" value="NZ_CP098494.1"/>
</dbReference>
<dbReference type="InterPro" id="IPR001926">
    <property type="entry name" value="TrpB-like_PALP"/>
</dbReference>
<evidence type="ECO:0000256" key="11">
    <source>
        <dbReference type="NCBIfam" id="TIGR00260"/>
    </source>
</evidence>
<dbReference type="GO" id="GO:0004795">
    <property type="term" value="F:threonine synthase activity"/>
    <property type="evidence" value="ECO:0007669"/>
    <property type="project" value="UniProtKB-EC"/>
</dbReference>
<dbReference type="PROSITE" id="PS00165">
    <property type="entry name" value="DEHYDRATASE_SER_THR"/>
    <property type="match status" value="1"/>
</dbReference>
<dbReference type="InterPro" id="IPR000634">
    <property type="entry name" value="Ser/Thr_deHydtase_PyrdxlP-BS"/>
</dbReference>
<dbReference type="CDD" id="cd01560">
    <property type="entry name" value="Thr-synth_2"/>
    <property type="match status" value="1"/>
</dbReference>
<feature type="domain" description="Threonine synthase N-terminal" evidence="13">
    <location>
        <begin position="2"/>
        <end position="80"/>
    </location>
</feature>
<evidence type="ECO:0000256" key="5">
    <source>
        <dbReference type="ARBA" id="ARBA00018679"/>
    </source>
</evidence>
<gene>
    <name evidence="14" type="primary">thrC</name>
    <name evidence="14" type="ORF">NCF85_09360</name>
</gene>
<dbReference type="PANTHER" id="PTHR42690">
    <property type="entry name" value="THREONINE SYNTHASE FAMILY MEMBER"/>
    <property type="match status" value="1"/>
</dbReference>
<dbReference type="EC" id="4.2.3.1" evidence="4 11"/>
<organism evidence="14 15">
    <name type="scientific">Qipengyuania citrea</name>
    <dbReference type="NCBI Taxonomy" id="225971"/>
    <lineage>
        <taxon>Bacteria</taxon>
        <taxon>Pseudomonadati</taxon>
        <taxon>Pseudomonadota</taxon>
        <taxon>Alphaproteobacteria</taxon>
        <taxon>Sphingomonadales</taxon>
        <taxon>Erythrobacteraceae</taxon>
        <taxon>Qipengyuania</taxon>
    </lineage>
</organism>
<sequence>MQYVSTRGSAPTLDFAGVTLAGLANDGGLYVPAEWPQFSRDEIASMRGLPYAELAARVMQPFVGDCLTPESLRGLTAKAYGRFAHAAVTPLTQLDERQWLLELFHGPTLAFKDVALQMLGLLFEEFLAREDGTLTIVGATSGDTGSAAIDAVAGLDRVEIFMLHPKGRVSDVQRRQMTTVRAPNVHNIAIDGSFDDAQAMVKRIFADRDVTAKHRIGAVNSINWARLMAQVVYYFAASLQLGGPEREVAFSVPTGNFGDVFAGHVAERIGLPIKRLIVATNTNDILYRALSNGDYSTGTVTPTAAPSMDIQVSSNFERLLFDVGGRDGIALAEQMRGFEASKAMQLTNAQRDGAAALFTSMRADEDDMARAMRWACEDCAEIVDPHTAIGLHAARAVELPHDVPVVTLATAHPAKFPDAVERSTGTRPSLPARVGDLFAREEAYTELPGTYEAVRDHILGHAA</sequence>
<comment type="similarity">
    <text evidence="3">Belongs to the threonine synthase family.</text>
</comment>
<keyword evidence="7" id="KW-0791">Threonine biosynthesis</keyword>
<evidence type="ECO:0000256" key="10">
    <source>
        <dbReference type="ARBA" id="ARBA00049144"/>
    </source>
</evidence>
<dbReference type="Gene3D" id="3.90.1380.10">
    <property type="entry name" value="Threonine synthase, N-terminal domain"/>
    <property type="match status" value="1"/>
</dbReference>
<comment type="cofactor">
    <cofactor evidence="1">
        <name>pyridoxal 5'-phosphate</name>
        <dbReference type="ChEBI" id="CHEBI:597326"/>
    </cofactor>
</comment>
<evidence type="ECO:0000256" key="2">
    <source>
        <dbReference type="ARBA" id="ARBA00004979"/>
    </source>
</evidence>
<dbReference type="Proteomes" id="UP001056619">
    <property type="component" value="Chromosome"/>
</dbReference>
<protein>
    <recommendedName>
        <fullName evidence="5 11">Threonine synthase</fullName>
        <ecNumber evidence="4 11">4.2.3.1</ecNumber>
    </recommendedName>
</protein>